<dbReference type="RefSeq" id="WP_021580010.1">
    <property type="nucleotide sequence ID" value="NZ_BLJC01000045.1"/>
</dbReference>
<geneLocation type="plasmid" evidence="3 12">
    <name>pS84-1</name>
</geneLocation>
<feature type="domain" description="Plasmid segregation protein ParM C-terminal" evidence="2">
    <location>
        <begin position="164"/>
        <end position="319"/>
    </location>
</feature>
<reference evidence="6 10" key="3">
    <citation type="submission" date="2018-04" db="EMBL/GenBank/DDBJ databases">
        <title>Draft Genomic Sequencing Of Potential Extraintestinal Pathogenic Escherichia coli B8S56 Isolated from Retail Chicken Skin.</title>
        <authorList>
            <person name="Xu A."/>
            <person name="Tilman S."/>
            <person name="Wisser-Parker K."/>
            <person name="Scullen O.J."/>
            <person name="Sommers C."/>
        </authorList>
    </citation>
    <scope>NUCLEOTIDE SEQUENCE [LARGE SCALE GENOMIC DNA]</scope>
    <source>
        <strain evidence="6 10">B8S56</strain>
    </source>
</reference>
<dbReference type="Proteomes" id="UP001295884">
    <property type="component" value="Plasmid pS84-1"/>
</dbReference>
<keyword evidence="3" id="KW-0614">Plasmid</keyword>
<dbReference type="Proteomes" id="UP000245761">
    <property type="component" value="Unassembled WGS sequence"/>
</dbReference>
<evidence type="ECO:0000313" key="12">
    <source>
        <dbReference type="Proteomes" id="UP001295884"/>
    </source>
</evidence>
<proteinExistence type="predicted"/>
<gene>
    <name evidence="3" type="primary">parM</name>
    <name evidence="4" type="ORF">BK383_25505</name>
    <name evidence="5" type="ORF">BMT50_28360</name>
    <name evidence="6" type="ORF">DD762_24475</name>
    <name evidence="7" type="ORF">DTL43_27205</name>
    <name evidence="3" type="ORF">FGAS84_47600</name>
</gene>
<dbReference type="CDD" id="cd24022">
    <property type="entry name" value="ASKHA_NBD_ParM_R1-like"/>
    <property type="match status" value="1"/>
</dbReference>
<dbReference type="Gene3D" id="3.30.420.40">
    <property type="match status" value="2"/>
</dbReference>
<dbReference type="InterPro" id="IPR043129">
    <property type="entry name" value="ATPase_NBD"/>
</dbReference>
<geneLocation type="plasmid" evidence="5 9">
    <name>unnamed</name>
</geneLocation>
<evidence type="ECO:0000259" key="1">
    <source>
        <dbReference type="Pfam" id="PF06406"/>
    </source>
</evidence>
<dbReference type="EMBL" id="MPGR01000002">
    <property type="protein sequence ID" value="OKB69328.1"/>
    <property type="molecule type" value="Genomic_DNA"/>
</dbReference>
<evidence type="ECO:0000313" key="3">
    <source>
        <dbReference type="EMBL" id="CAK1259725.1"/>
    </source>
</evidence>
<reference evidence="7 11" key="4">
    <citation type="submission" date="2018-07" db="EMBL/GenBank/DDBJ databases">
        <title>Whole Genome Sequence Analysis of Avian Pathogenic E. coli - An Australian Perspective.</title>
        <authorList>
            <person name="Cummins M.L."/>
            <person name="Reid C.J."/>
            <person name="Roy Chowdhury P."/>
            <person name="Bushell R."/>
            <person name="Esbert N."/>
            <person name="Tivendale K.A."/>
            <person name="Noormohammadi A.H."/>
            <person name="Islam S."/>
            <person name="Marenda M.S."/>
            <person name="Browning G.F."/>
            <person name="Markham P.F."/>
            <person name="Djordjevic S.P."/>
        </authorList>
    </citation>
    <scope>NUCLEOTIDE SEQUENCE [LARGE SCALE GENOMIC DNA]</scope>
    <source>
        <strain evidence="7 11">AVC211</strain>
    </source>
</reference>
<evidence type="ECO:0000259" key="2">
    <source>
        <dbReference type="Pfam" id="PF21523"/>
    </source>
</evidence>
<sequence>MNVYCDDGSTTIKLAWNDNGKISKSLSQNSFRHGWKVDGLGIRQTFNYELDGKKYTYDEVSNQSILTTHIEYQYTDVNLLAVHHALLNSGLVPQPVSLTVTLPISEFYTKECQKNELNIQRKIENLMRPIRLNKGDVFTIEHVDVMPESLPAVFSRLVMDKVGQFEKSLVVDIGGTTLDVGVIVGQFDSVSAIHGNSGIGVSSVTKAAMSALRMASSDTSFLVADELIKRRNDPDFVRQVINDETKTDLVLNTIEGAIASLGEQVVNELGDFHHVNRVYVVGGGAPLIYDSIKTAWHHLGQKVVMMESPQTALVEAIAAFKEE</sequence>
<dbReference type="Proteomes" id="UP000186595">
    <property type="component" value="Plasmid unnamed"/>
</dbReference>
<dbReference type="InterPro" id="IPR056367">
    <property type="entry name" value="ASKHA_NBD_ParM_R1-like"/>
</dbReference>
<evidence type="ECO:0000313" key="5">
    <source>
        <dbReference type="EMBL" id="OKB69328.1"/>
    </source>
</evidence>
<dbReference type="SUPFAM" id="SSF53067">
    <property type="entry name" value="Actin-like ATPase domain"/>
    <property type="match status" value="2"/>
</dbReference>
<dbReference type="EMBL" id="MOKI01000065">
    <property type="protein sequence ID" value="OJR49897.1"/>
    <property type="molecule type" value="Genomic_DNA"/>
</dbReference>
<dbReference type="EMBL" id="OY757127">
    <property type="protein sequence ID" value="CAK1259725.1"/>
    <property type="molecule type" value="Genomic_DNA"/>
</dbReference>
<reference evidence="3" key="5">
    <citation type="submission" date="2023-10" db="EMBL/GenBank/DDBJ databases">
        <authorList>
            <person name="Leclercq S."/>
        </authorList>
    </citation>
    <scope>NUCLEOTIDE SEQUENCE</scope>
    <source>
        <strain evidence="3">S84</strain>
        <plasmid evidence="3">pS84-1</plasmid>
    </source>
</reference>
<evidence type="ECO:0000313" key="9">
    <source>
        <dbReference type="Proteomes" id="UP000186595"/>
    </source>
</evidence>
<dbReference type="InterPro" id="IPR009440">
    <property type="entry name" value="ParM/StbA_N"/>
</dbReference>
<dbReference type="Proteomes" id="UP000184277">
    <property type="component" value="Unassembled WGS sequence"/>
</dbReference>
<name>A0A0D8VTZ4_ECOLX</name>
<dbReference type="EMBL" id="QEMT01000068">
    <property type="protein sequence ID" value="PWH55854.1"/>
    <property type="molecule type" value="Genomic_DNA"/>
</dbReference>
<evidence type="ECO:0000313" key="10">
    <source>
        <dbReference type="Proteomes" id="UP000245761"/>
    </source>
</evidence>
<evidence type="ECO:0000313" key="6">
    <source>
        <dbReference type="EMBL" id="PWH55854.1"/>
    </source>
</evidence>
<organism evidence="7 11">
    <name type="scientific">Escherichia coli</name>
    <dbReference type="NCBI Taxonomy" id="562"/>
    <lineage>
        <taxon>Bacteria</taxon>
        <taxon>Pseudomonadati</taxon>
        <taxon>Pseudomonadota</taxon>
        <taxon>Gammaproteobacteria</taxon>
        <taxon>Enterobacterales</taxon>
        <taxon>Enterobacteriaceae</taxon>
        <taxon>Escherichia</taxon>
    </lineage>
</organism>
<evidence type="ECO:0000313" key="11">
    <source>
        <dbReference type="Proteomes" id="UP000253687"/>
    </source>
</evidence>
<feature type="domain" description="Plasmid segregation protein ParM/StbA N-terminal" evidence="1">
    <location>
        <begin position="1"/>
        <end position="156"/>
    </location>
</feature>
<evidence type="ECO:0000313" key="7">
    <source>
        <dbReference type="EMBL" id="RDA29468.1"/>
    </source>
</evidence>
<protein>
    <submittedName>
        <fullName evidence="3 7">plasmid Segregation protein ParM</fullName>
    </submittedName>
</protein>
<accession>A0A0D8VTZ4</accession>
<evidence type="ECO:0000313" key="8">
    <source>
        <dbReference type="Proteomes" id="UP000184277"/>
    </source>
</evidence>
<dbReference type="EMBL" id="QOGZ01000096">
    <property type="protein sequence ID" value="RDA29468.1"/>
    <property type="molecule type" value="Genomic_DNA"/>
</dbReference>
<dbReference type="AlphaFoldDB" id="A0A0D8VTZ4"/>
<dbReference type="InterPro" id="IPR048345">
    <property type="entry name" value="ParM_C"/>
</dbReference>
<dbReference type="Pfam" id="PF21523">
    <property type="entry name" value="ParM_N"/>
    <property type="match status" value="1"/>
</dbReference>
<evidence type="ECO:0000313" key="4">
    <source>
        <dbReference type="EMBL" id="OJR49897.1"/>
    </source>
</evidence>
<reference evidence="5 9" key="2">
    <citation type="submission" date="2016-11" db="EMBL/GenBank/DDBJ databases">
        <title>Draft genome sequences of five Shigatoxin-producing Escherichia coli isolates harboring the new recently described Subtilase cytotoxin allelic variant subAB2-3.</title>
        <authorList>
            <person name="Tasara T."/>
            <person name="Fierz L."/>
            <person name="Klumpp J."/>
            <person name="Schmidt H."/>
            <person name="Stephan R."/>
        </authorList>
    </citation>
    <scope>NUCLEOTIDE SEQUENCE [LARGE SCALE GENOMIC DNA]</scope>
    <source>
        <strain evidence="5 9">453</strain>
        <plasmid evidence="5 9">unnamed</plasmid>
    </source>
</reference>
<reference evidence="4 8" key="1">
    <citation type="submission" date="2016-10" db="EMBL/GenBank/DDBJ databases">
        <title>Comprehensive resistome analysis reveals the prevalence of NDM and MCR-1 in Chinese poultry production.</title>
        <authorList>
            <person name="Wang Y."/>
            <person name="Zhang R."/>
            <person name="Li J."/>
            <person name="Wu Z."/>
            <person name="Wenjuan Y."/>
            <person name="Schwarz S."/>
            <person name="Tyrrell J."/>
            <person name="Zheng Y."/>
            <person name="Wang S."/>
            <person name="Shen Z."/>
            <person name="Liu Z."/>
            <person name="Lei L."/>
            <person name="Li M."/>
            <person name="Zhang Q."/>
            <person name="Wu C."/>
            <person name="Zhang Q."/>
            <person name="Wu Y."/>
            <person name="Walsh T."/>
            <person name="Shen J."/>
        </authorList>
    </citation>
    <scope>NUCLEOTIDE SEQUENCE [LARGE SCALE GENOMIC DNA]</scope>
    <source>
        <strain evidence="4 8">570</strain>
    </source>
</reference>
<dbReference type="Proteomes" id="UP000253687">
    <property type="component" value="Unassembled WGS sequence"/>
</dbReference>
<dbReference type="Pfam" id="PF06406">
    <property type="entry name" value="StbA_N"/>
    <property type="match status" value="1"/>
</dbReference>